<dbReference type="OrthoDB" id="8277455at2"/>
<keyword evidence="2" id="KW-1185">Reference proteome</keyword>
<reference evidence="1 2" key="1">
    <citation type="submission" date="2017-10" db="EMBL/GenBank/DDBJ databases">
        <title>Genome sequence of Caulobacter mirabilis FWC38.</title>
        <authorList>
            <person name="Fiebig A."/>
            <person name="Crosson S."/>
        </authorList>
    </citation>
    <scope>NUCLEOTIDE SEQUENCE [LARGE SCALE GENOMIC DNA]</scope>
    <source>
        <strain evidence="1 2">FWC 38</strain>
    </source>
</reference>
<organism evidence="1 2">
    <name type="scientific">Caulobacter mirabilis</name>
    <dbReference type="NCBI Taxonomy" id="69666"/>
    <lineage>
        <taxon>Bacteria</taxon>
        <taxon>Pseudomonadati</taxon>
        <taxon>Pseudomonadota</taxon>
        <taxon>Alphaproteobacteria</taxon>
        <taxon>Caulobacterales</taxon>
        <taxon>Caulobacteraceae</taxon>
        <taxon>Caulobacter</taxon>
    </lineage>
</organism>
<dbReference type="AlphaFoldDB" id="A0A2D2B1P5"/>
<dbReference type="RefSeq" id="WP_099623432.1">
    <property type="nucleotide sequence ID" value="NZ_CP024201.1"/>
</dbReference>
<dbReference type="EMBL" id="CP024201">
    <property type="protein sequence ID" value="ATQ44184.1"/>
    <property type="molecule type" value="Genomic_DNA"/>
</dbReference>
<protein>
    <submittedName>
        <fullName evidence="1">Uncharacterized protein</fullName>
    </submittedName>
</protein>
<gene>
    <name evidence="1" type="ORF">CSW64_18220</name>
</gene>
<sequence>MTTNVAARVASDLPHGLAGSLEGVAQELILLRDQLLRMQDACAAPDLGAALDAVVIRELQGLDLATQRLDALAGFVRELIDASAFDPAVDLTGALAGVSLQDMADRLESQALGLGVREADDDPSTGDFDLF</sequence>
<dbReference type="KEGG" id="cmb:CSW64_18220"/>
<evidence type="ECO:0000313" key="1">
    <source>
        <dbReference type="EMBL" id="ATQ44184.1"/>
    </source>
</evidence>
<dbReference type="Proteomes" id="UP000228945">
    <property type="component" value="Chromosome"/>
</dbReference>
<evidence type="ECO:0000313" key="2">
    <source>
        <dbReference type="Proteomes" id="UP000228945"/>
    </source>
</evidence>
<accession>A0A2D2B1P5</accession>
<proteinExistence type="predicted"/>
<name>A0A2D2B1P5_9CAUL</name>